<dbReference type="SUPFAM" id="SSF47336">
    <property type="entry name" value="ACP-like"/>
    <property type="match status" value="1"/>
</dbReference>
<evidence type="ECO:0000313" key="3">
    <source>
        <dbReference type="Proteomes" id="UP000198850"/>
    </source>
</evidence>
<reference evidence="2 3" key="1">
    <citation type="submission" date="2016-10" db="EMBL/GenBank/DDBJ databases">
        <authorList>
            <person name="de Groot N.N."/>
        </authorList>
    </citation>
    <scope>NUCLEOTIDE SEQUENCE [LARGE SCALE GENOMIC DNA]</scope>
    <source>
        <strain evidence="2 3">DSM 19033</strain>
    </source>
</reference>
<feature type="domain" description="Carrier" evidence="1">
    <location>
        <begin position="6"/>
        <end position="65"/>
    </location>
</feature>
<accession>A0A1H3XNH7</accession>
<dbReference type="Pfam" id="PF00550">
    <property type="entry name" value="PP-binding"/>
    <property type="match status" value="1"/>
</dbReference>
<dbReference type="AlphaFoldDB" id="A0A1H3XNH7"/>
<dbReference type="OrthoDB" id="5326335at2"/>
<dbReference type="EMBL" id="FNRA01000001">
    <property type="protein sequence ID" value="SEA00142.1"/>
    <property type="molecule type" value="Genomic_DNA"/>
</dbReference>
<name>A0A1H3XNH7_9SPHI</name>
<dbReference type="InterPro" id="IPR009081">
    <property type="entry name" value="PP-bd_ACP"/>
</dbReference>
<keyword evidence="3" id="KW-1185">Reference proteome</keyword>
<sequence>MNNLKKLKQAFAEALCISVDEVNEDLSYQGIAEWDSVSHLFLVKEIEATFGLTIAIDDILEMTSFTNVKQVLGRFNITFN</sequence>
<gene>
    <name evidence="2" type="ORF">SAMN05443550_101655</name>
</gene>
<dbReference type="Gene3D" id="1.10.1200.10">
    <property type="entry name" value="ACP-like"/>
    <property type="match status" value="1"/>
</dbReference>
<evidence type="ECO:0000259" key="1">
    <source>
        <dbReference type="Pfam" id="PF00550"/>
    </source>
</evidence>
<dbReference type="InterPro" id="IPR036736">
    <property type="entry name" value="ACP-like_sf"/>
</dbReference>
<protein>
    <submittedName>
        <fullName evidence="2">Acyl carrier protein</fullName>
    </submittedName>
</protein>
<dbReference type="Proteomes" id="UP000198850">
    <property type="component" value="Unassembled WGS sequence"/>
</dbReference>
<organism evidence="2 3">
    <name type="scientific">Pedobacter hartonius</name>
    <dbReference type="NCBI Taxonomy" id="425514"/>
    <lineage>
        <taxon>Bacteria</taxon>
        <taxon>Pseudomonadati</taxon>
        <taxon>Bacteroidota</taxon>
        <taxon>Sphingobacteriia</taxon>
        <taxon>Sphingobacteriales</taxon>
        <taxon>Sphingobacteriaceae</taxon>
        <taxon>Pedobacter</taxon>
    </lineage>
</organism>
<dbReference type="RefSeq" id="WP_090555066.1">
    <property type="nucleotide sequence ID" value="NZ_FNRA01000001.1"/>
</dbReference>
<proteinExistence type="predicted"/>
<dbReference type="STRING" id="425514.SAMN05443550_101655"/>
<evidence type="ECO:0000313" key="2">
    <source>
        <dbReference type="EMBL" id="SEA00142.1"/>
    </source>
</evidence>